<accession>A0A381VTH9</accession>
<gene>
    <name evidence="1" type="ORF">METZ01_LOCUS96463</name>
</gene>
<dbReference type="AlphaFoldDB" id="A0A381VTH9"/>
<reference evidence="1" key="1">
    <citation type="submission" date="2018-05" db="EMBL/GenBank/DDBJ databases">
        <authorList>
            <person name="Lanie J.A."/>
            <person name="Ng W.-L."/>
            <person name="Kazmierczak K.M."/>
            <person name="Andrzejewski T.M."/>
            <person name="Davidsen T.M."/>
            <person name="Wayne K.J."/>
            <person name="Tettelin H."/>
            <person name="Glass J.I."/>
            <person name="Rusch D."/>
            <person name="Podicherti R."/>
            <person name="Tsui H.-C.T."/>
            <person name="Winkler M.E."/>
        </authorList>
    </citation>
    <scope>NUCLEOTIDE SEQUENCE</scope>
</reference>
<dbReference type="Pfam" id="PF13155">
    <property type="entry name" value="Toprim_2"/>
    <property type="match status" value="1"/>
</dbReference>
<protein>
    <recommendedName>
        <fullName evidence="2">Toprim domain-containing protein</fullName>
    </recommendedName>
</protein>
<evidence type="ECO:0008006" key="2">
    <source>
        <dbReference type="Google" id="ProtNLM"/>
    </source>
</evidence>
<evidence type="ECO:0000313" key="1">
    <source>
        <dbReference type="EMBL" id="SVA43609.1"/>
    </source>
</evidence>
<sequence>MNIVYDALLIHLPQKRKQTPSGWLSFNAPCCQHMGTTADTRQRGGLIGSADEGISYHCFNCGFTASWRVGRNLSYKMKKFMRWLNMPDEQITKLALAVLQIKTDTVGYQAITQLPKFKNKELPDGAKPLHEWTEQDKYFYKVLEYVDKRSLKLVDYEFYWSNNSGYRDRLIIPFYYQSRIVGYTARRVTHSNKVKYLSEQQPGYVFNIDAQDDDRKYVIAVEGPIDAITIDSVALLGSEVKDQQSILLNSLGKHVIVVPDRDDAGQKLVQDALNLGWSVSMPDWDHDIKDISDAVGKYGRLHTLYAIIKNAQDSQLKIKLRMKKWFV</sequence>
<organism evidence="1">
    <name type="scientific">marine metagenome</name>
    <dbReference type="NCBI Taxonomy" id="408172"/>
    <lineage>
        <taxon>unclassified sequences</taxon>
        <taxon>metagenomes</taxon>
        <taxon>ecological metagenomes</taxon>
    </lineage>
</organism>
<dbReference type="SUPFAM" id="SSF56731">
    <property type="entry name" value="DNA primase core"/>
    <property type="match status" value="1"/>
</dbReference>
<proteinExistence type="predicted"/>
<dbReference type="Gene3D" id="3.40.1360.10">
    <property type="match status" value="1"/>
</dbReference>
<dbReference type="EMBL" id="UINC01009739">
    <property type="protein sequence ID" value="SVA43609.1"/>
    <property type="molecule type" value="Genomic_DNA"/>
</dbReference>
<name>A0A381VTH9_9ZZZZ</name>